<dbReference type="AlphaFoldDB" id="J7SAQ5"/>
<keyword evidence="2" id="KW-0812">Transmembrane</keyword>
<proteinExistence type="predicted"/>
<dbReference type="SUPFAM" id="SSF56988">
    <property type="entry name" value="Anthrax protective antigen"/>
    <property type="match status" value="1"/>
</dbReference>
<evidence type="ECO:0000259" key="3">
    <source>
        <dbReference type="PROSITE" id="PS51820"/>
    </source>
</evidence>
<accession>J7SAQ5</accession>
<dbReference type="InterPro" id="IPR037524">
    <property type="entry name" value="PA14/GLEYA"/>
</dbReference>
<feature type="transmembrane region" description="Helical" evidence="2">
    <location>
        <begin position="42"/>
        <end position="64"/>
    </location>
</feature>
<evidence type="ECO:0000256" key="1">
    <source>
        <dbReference type="SAM" id="MobiDB-lite"/>
    </source>
</evidence>
<keyword evidence="2" id="KW-0472">Membrane</keyword>
<gene>
    <name evidence="4" type="primary">KNAG0K00130</name>
    <name evidence="4" type="ordered locus">KNAG_0K00130</name>
</gene>
<keyword evidence="5" id="KW-1185">Reference proteome</keyword>
<evidence type="ECO:0000256" key="2">
    <source>
        <dbReference type="SAM" id="Phobius"/>
    </source>
</evidence>
<reference evidence="4 5" key="1">
    <citation type="journal article" date="2011" name="Proc. Natl. Acad. Sci. U.S.A.">
        <title>Evolutionary erosion of yeast sex chromosomes by mating-type switching accidents.</title>
        <authorList>
            <person name="Gordon J.L."/>
            <person name="Armisen D."/>
            <person name="Proux-Wera E."/>
            <person name="Oheigeartaigh S.S."/>
            <person name="Byrne K.P."/>
            <person name="Wolfe K.H."/>
        </authorList>
    </citation>
    <scope>NUCLEOTIDE SEQUENCE [LARGE SCALE GENOMIC DNA]</scope>
    <source>
        <strain evidence="5">ATCC MYA-139 / BCRC 22969 / CBS 8797 / CCRC 22969 / KCTC 17520 / NBRC 10181 / NCYC 3082</strain>
    </source>
</reference>
<dbReference type="Gene3D" id="2.60.120.1560">
    <property type="match status" value="2"/>
</dbReference>
<dbReference type="GeneID" id="34528148"/>
<reference evidence="5" key="2">
    <citation type="submission" date="2012-08" db="EMBL/GenBank/DDBJ databases">
        <title>Genome sequence of Kazachstania naganishii.</title>
        <authorList>
            <person name="Gordon J.L."/>
            <person name="Armisen D."/>
            <person name="Proux-Wera E."/>
            <person name="OhEigeartaigh S.S."/>
            <person name="Byrne K.P."/>
            <person name="Wolfe K.H."/>
        </authorList>
    </citation>
    <scope>NUCLEOTIDE SEQUENCE [LARGE SCALE GENOMIC DNA]</scope>
    <source>
        <strain evidence="5">ATCC MYA-139 / BCRC 22969 / CBS 8797 / CCRC 22969 / KCTC 17520 / NBRC 10181 / NCYC 3082</strain>
    </source>
</reference>
<feature type="compositionally biased region" description="Low complexity" evidence="1">
    <location>
        <begin position="316"/>
        <end position="352"/>
    </location>
</feature>
<dbReference type="RefSeq" id="XP_022466626.1">
    <property type="nucleotide sequence ID" value="XM_022610317.1"/>
</dbReference>
<name>J7SAQ5_HUIN7</name>
<dbReference type="InterPro" id="IPR011658">
    <property type="entry name" value="PA14_dom"/>
</dbReference>
<evidence type="ECO:0000313" key="5">
    <source>
        <dbReference type="Proteomes" id="UP000006310"/>
    </source>
</evidence>
<dbReference type="Pfam" id="PF10528">
    <property type="entry name" value="GLEYA"/>
    <property type="match status" value="1"/>
</dbReference>
<dbReference type="SMART" id="SM00758">
    <property type="entry name" value="PA14"/>
    <property type="match status" value="1"/>
</dbReference>
<evidence type="ECO:0000313" key="4">
    <source>
        <dbReference type="EMBL" id="CCK72381.1"/>
    </source>
</evidence>
<protein>
    <recommendedName>
        <fullName evidence="3">PA14 domain-containing protein</fullName>
    </recommendedName>
</protein>
<dbReference type="EMBL" id="HE978324">
    <property type="protein sequence ID" value="CCK72381.1"/>
    <property type="molecule type" value="Genomic_DNA"/>
</dbReference>
<dbReference type="STRING" id="1071383.J7SAQ5"/>
<dbReference type="eggNOG" id="ENOG502QPQC">
    <property type="taxonomic scope" value="Eukaryota"/>
</dbReference>
<dbReference type="OMA" id="YVESYEN"/>
<feature type="domain" description="PA14" evidence="3">
    <location>
        <begin position="148"/>
        <end position="298"/>
    </location>
</feature>
<dbReference type="OrthoDB" id="4070698at2759"/>
<feature type="transmembrane region" description="Helical" evidence="2">
    <location>
        <begin position="13"/>
        <end position="30"/>
    </location>
</feature>
<dbReference type="PROSITE" id="PS51820">
    <property type="entry name" value="PA14"/>
    <property type="match status" value="1"/>
</dbReference>
<sequence>MARSKGQLDFFEVAFILNSWSFFFLFDYVTKRILLSGMKLKDVSATTTMSLTLFFTISVLLGYVSGQHDMGSPGACLPLGEPSKGFNAKFFSYPINVYDKVLDPGYYTKHYADGGPIGEVKGIIDPNFKTTIPCYRSDGGPTFRCYHPFLRGLACKYWCGSIHCNNSLRGAYWSEEIYGFNTSVSNISMELTGYLLAPETGNYTFYYNFVDDGAFLFVGPDIAYLCCKQDNYPVGVDLVSIGDHYPHVYAASFYLAAGYYYPVKVVFINAWMSGTLDTKLQLPSGKIVQDWGIYVESYENGDPEHCYTTPPGPFASSSHRSFSTRTTSKSSSKSTMNPSSTSISSSSMSFDRTSRKSSTSSLLTNPSIVAVAHLFLCQAPCLPHLNLVIPRLQVLQATHRQILWEVLRVHRFLTHI</sequence>
<feature type="region of interest" description="Disordered" evidence="1">
    <location>
        <begin position="309"/>
        <end position="352"/>
    </location>
</feature>
<dbReference type="Proteomes" id="UP000006310">
    <property type="component" value="Chromosome 11"/>
</dbReference>
<keyword evidence="2" id="KW-1133">Transmembrane helix</keyword>
<organism evidence="4 5">
    <name type="scientific">Huiozyma naganishii (strain ATCC MYA-139 / BCRC 22969 / CBS 8797 / KCTC 17520 / NBRC 10181 / NCYC 3082 / Yp74L-3)</name>
    <name type="common">Yeast</name>
    <name type="synonym">Kazachstania naganishii</name>
    <dbReference type="NCBI Taxonomy" id="1071383"/>
    <lineage>
        <taxon>Eukaryota</taxon>
        <taxon>Fungi</taxon>
        <taxon>Dikarya</taxon>
        <taxon>Ascomycota</taxon>
        <taxon>Saccharomycotina</taxon>
        <taxon>Saccharomycetes</taxon>
        <taxon>Saccharomycetales</taxon>
        <taxon>Saccharomycetaceae</taxon>
        <taxon>Huiozyma</taxon>
    </lineage>
</organism>
<dbReference type="KEGG" id="kng:KNAG_0K00130"/>
<dbReference type="InterPro" id="IPR018871">
    <property type="entry name" value="GLEYA_adhesin_domain"/>
</dbReference>
<dbReference type="HOGENOM" id="CLU_660675_0_0_1"/>